<gene>
    <name evidence="25" type="ORF">BEL07_24580</name>
</gene>
<comment type="catalytic activity">
    <reaction evidence="23">
        <text>tetradecanoyl-CoA + H2O = tetradecanoate + CoA + H(+)</text>
        <dbReference type="Rhea" id="RHEA:40119"/>
        <dbReference type="ChEBI" id="CHEBI:15377"/>
        <dbReference type="ChEBI" id="CHEBI:15378"/>
        <dbReference type="ChEBI" id="CHEBI:30807"/>
        <dbReference type="ChEBI" id="CHEBI:57287"/>
        <dbReference type="ChEBI" id="CHEBI:57385"/>
    </reaction>
    <physiologicalReaction direction="left-to-right" evidence="23">
        <dbReference type="Rhea" id="RHEA:40120"/>
    </physiologicalReaction>
</comment>
<dbReference type="GO" id="GO:0016787">
    <property type="term" value="F:hydrolase activity"/>
    <property type="evidence" value="ECO:0007669"/>
    <property type="project" value="UniProtKB-KW"/>
</dbReference>
<dbReference type="GO" id="GO:0016020">
    <property type="term" value="C:membrane"/>
    <property type="evidence" value="ECO:0007669"/>
    <property type="project" value="UniProtKB-SubCell"/>
</dbReference>
<evidence type="ECO:0000256" key="15">
    <source>
        <dbReference type="ARBA" id="ARBA00038456"/>
    </source>
</evidence>
<proteinExistence type="inferred from homology"/>
<keyword evidence="9" id="KW-0809">Transit peptide</keyword>
<keyword evidence="5" id="KW-0963">Cytoplasm</keyword>
<name>A0A1E8PYD1_9MYCO</name>
<dbReference type="InterPro" id="IPR029069">
    <property type="entry name" value="HotDog_dom_sf"/>
</dbReference>
<evidence type="ECO:0000256" key="12">
    <source>
        <dbReference type="ARBA" id="ARBA00023273"/>
    </source>
</evidence>
<evidence type="ECO:0000256" key="9">
    <source>
        <dbReference type="ARBA" id="ARBA00022946"/>
    </source>
</evidence>
<comment type="similarity">
    <text evidence="15">Belongs to the THEM4/THEM5 thioesterase family.</text>
</comment>
<keyword evidence="7" id="KW-0378">Hydrolase</keyword>
<comment type="caution">
    <text evidence="25">The sequence shown here is derived from an EMBL/GenBank/DDBJ whole genome shotgun (WGS) entry which is preliminary data.</text>
</comment>
<sequence length="217" mass="23132">MAEQTEFPFDVIADDEYTRLRALYEPLTESMRRLIDVGLRTGVDAAEIETARAAIDAAAEVLGGVRHDTTSTLRHADTGRPLAWANPAVGLRNPIAPPMHITHEPGGGCWAEFTLGAAYEGPPGLVHGGICALMLDHILGEVASDGLTKSLFTGTITLRYLRGTPLGRVRAEAHVDRTEGIKTYARGHLADAAGRTVEAEGVFIMPAWARPGGRASA</sequence>
<protein>
    <recommendedName>
        <fullName evidence="17">Acyl-coenzyme A thioesterase THEM4</fullName>
        <ecNumber evidence="16">3.1.2.2</ecNumber>
    </recommendedName>
    <alternativeName>
        <fullName evidence="18">Thioesterase superfamily member 4</fullName>
    </alternativeName>
</protein>
<keyword evidence="6" id="KW-0053">Apoptosis</keyword>
<comment type="subcellular location">
    <subcellularLocation>
        <location evidence="3">Cell projection</location>
        <location evidence="3">Ruffle membrane</location>
    </subcellularLocation>
    <subcellularLocation>
        <location evidence="2">Cytoplasm</location>
    </subcellularLocation>
    <subcellularLocation>
        <location evidence="1">Membrane</location>
        <topology evidence="1">Peripheral membrane protein</topology>
    </subcellularLocation>
</comment>
<organism evidence="25 26">
    <name type="scientific">Mycolicibacterium grossiae</name>
    <dbReference type="NCBI Taxonomy" id="1552759"/>
    <lineage>
        <taxon>Bacteria</taxon>
        <taxon>Bacillati</taxon>
        <taxon>Actinomycetota</taxon>
        <taxon>Actinomycetes</taxon>
        <taxon>Mycobacteriales</taxon>
        <taxon>Mycobacteriaceae</taxon>
        <taxon>Mycolicibacterium</taxon>
    </lineage>
</organism>
<keyword evidence="10" id="KW-0443">Lipid metabolism</keyword>
<keyword evidence="4" id="KW-1003">Cell membrane</keyword>
<dbReference type="PANTHER" id="PTHR12418:SF19">
    <property type="entry name" value="ACYL-COENZYME A THIOESTERASE THEM4"/>
    <property type="match status" value="1"/>
</dbReference>
<comment type="catalytic activity">
    <reaction evidence="13">
        <text>(5Z,8Z,11Z,14Z)-eicosatetraenoyl-CoA + H2O = (5Z,8Z,11Z,14Z)-eicosatetraenoate + CoA + H(+)</text>
        <dbReference type="Rhea" id="RHEA:40151"/>
        <dbReference type="ChEBI" id="CHEBI:15377"/>
        <dbReference type="ChEBI" id="CHEBI:15378"/>
        <dbReference type="ChEBI" id="CHEBI:32395"/>
        <dbReference type="ChEBI" id="CHEBI:57287"/>
        <dbReference type="ChEBI" id="CHEBI:57368"/>
    </reaction>
    <physiologicalReaction direction="left-to-right" evidence="13">
        <dbReference type="Rhea" id="RHEA:40152"/>
    </physiologicalReaction>
</comment>
<dbReference type="GO" id="GO:0006631">
    <property type="term" value="P:fatty acid metabolic process"/>
    <property type="evidence" value="ECO:0007669"/>
    <property type="project" value="UniProtKB-KW"/>
</dbReference>
<evidence type="ECO:0000256" key="8">
    <source>
        <dbReference type="ARBA" id="ARBA00022832"/>
    </source>
</evidence>
<evidence type="ECO:0000256" key="6">
    <source>
        <dbReference type="ARBA" id="ARBA00022703"/>
    </source>
</evidence>
<evidence type="ECO:0000313" key="26">
    <source>
        <dbReference type="Proteomes" id="UP000178953"/>
    </source>
</evidence>
<reference evidence="25 26" key="1">
    <citation type="submission" date="2016-09" db="EMBL/GenBank/DDBJ databases">
        <title>genome sequence of Mycobacterium sp. 739 SCH.</title>
        <authorList>
            <person name="Greninger A.L."/>
            <person name="Qin X."/>
            <person name="Jerome K."/>
            <person name="Vora S."/>
            <person name="Quinn K."/>
        </authorList>
    </citation>
    <scope>NUCLEOTIDE SEQUENCE [LARGE SCALE GENOMIC DNA]</scope>
    <source>
        <strain evidence="25 26">SCH</strain>
    </source>
</reference>
<evidence type="ECO:0000256" key="22">
    <source>
        <dbReference type="ARBA" id="ARBA00048074"/>
    </source>
</evidence>
<dbReference type="Proteomes" id="UP000178953">
    <property type="component" value="Unassembled WGS sequence"/>
</dbReference>
<dbReference type="InterPro" id="IPR006683">
    <property type="entry name" value="Thioestr_dom"/>
</dbReference>
<evidence type="ECO:0000256" key="4">
    <source>
        <dbReference type="ARBA" id="ARBA00022475"/>
    </source>
</evidence>
<dbReference type="EMBL" id="MCHX01000079">
    <property type="protein sequence ID" value="OFJ51106.1"/>
    <property type="molecule type" value="Genomic_DNA"/>
</dbReference>
<accession>A0A1E8PYD1</accession>
<dbReference type="AlphaFoldDB" id="A0A1E8PYD1"/>
<evidence type="ECO:0000256" key="2">
    <source>
        <dbReference type="ARBA" id="ARBA00004496"/>
    </source>
</evidence>
<evidence type="ECO:0000256" key="3">
    <source>
        <dbReference type="ARBA" id="ARBA00004632"/>
    </source>
</evidence>
<evidence type="ECO:0000256" key="11">
    <source>
        <dbReference type="ARBA" id="ARBA00023136"/>
    </source>
</evidence>
<evidence type="ECO:0000256" key="21">
    <source>
        <dbReference type="ARBA" id="ARBA00047969"/>
    </source>
</evidence>
<evidence type="ECO:0000256" key="17">
    <source>
        <dbReference type="ARBA" id="ARBA00040123"/>
    </source>
</evidence>
<evidence type="ECO:0000256" key="16">
    <source>
        <dbReference type="ARBA" id="ARBA00038848"/>
    </source>
</evidence>
<evidence type="ECO:0000256" key="14">
    <source>
        <dbReference type="ARBA" id="ARBA00037002"/>
    </source>
</evidence>
<evidence type="ECO:0000256" key="10">
    <source>
        <dbReference type="ARBA" id="ARBA00023098"/>
    </source>
</evidence>
<comment type="catalytic activity">
    <reaction evidence="22">
        <text>dodecanoyl-CoA + H2O = dodecanoate + CoA + H(+)</text>
        <dbReference type="Rhea" id="RHEA:30135"/>
        <dbReference type="ChEBI" id="CHEBI:15377"/>
        <dbReference type="ChEBI" id="CHEBI:15378"/>
        <dbReference type="ChEBI" id="CHEBI:18262"/>
        <dbReference type="ChEBI" id="CHEBI:57287"/>
        <dbReference type="ChEBI" id="CHEBI:57375"/>
    </reaction>
    <physiologicalReaction direction="left-to-right" evidence="22">
        <dbReference type="Rhea" id="RHEA:30136"/>
    </physiologicalReaction>
</comment>
<evidence type="ECO:0000256" key="23">
    <source>
        <dbReference type="ARBA" id="ARBA00048180"/>
    </source>
</evidence>
<dbReference type="OrthoDB" id="5242242at2"/>
<evidence type="ECO:0000313" key="25">
    <source>
        <dbReference type="EMBL" id="OFJ51106.1"/>
    </source>
</evidence>
<dbReference type="InterPro" id="IPR052365">
    <property type="entry name" value="THEM4/THEM5_acyl-CoA_thioest"/>
</dbReference>
<dbReference type="Pfam" id="PF03061">
    <property type="entry name" value="4HBT"/>
    <property type="match status" value="1"/>
</dbReference>
<evidence type="ECO:0000259" key="24">
    <source>
        <dbReference type="Pfam" id="PF03061"/>
    </source>
</evidence>
<keyword evidence="26" id="KW-1185">Reference proteome</keyword>
<dbReference type="SUPFAM" id="SSF54637">
    <property type="entry name" value="Thioesterase/thiol ester dehydrase-isomerase"/>
    <property type="match status" value="1"/>
</dbReference>
<evidence type="ECO:0000256" key="13">
    <source>
        <dbReference type="ARBA" id="ARBA00035852"/>
    </source>
</evidence>
<dbReference type="RefSeq" id="WP_070355677.1">
    <property type="nucleotide sequence ID" value="NZ_CP043474.1"/>
</dbReference>
<dbReference type="PANTHER" id="PTHR12418">
    <property type="entry name" value="ACYL-COENZYME A THIOESTERASE THEM4"/>
    <property type="match status" value="1"/>
</dbReference>
<feature type="domain" description="Thioesterase" evidence="24">
    <location>
        <begin position="124"/>
        <end position="191"/>
    </location>
</feature>
<comment type="catalytic activity">
    <reaction evidence="20">
        <text>hexadecanoyl-CoA + H2O = hexadecanoate + CoA + H(+)</text>
        <dbReference type="Rhea" id="RHEA:16645"/>
        <dbReference type="ChEBI" id="CHEBI:7896"/>
        <dbReference type="ChEBI" id="CHEBI:15377"/>
        <dbReference type="ChEBI" id="CHEBI:15378"/>
        <dbReference type="ChEBI" id="CHEBI:57287"/>
        <dbReference type="ChEBI" id="CHEBI:57379"/>
        <dbReference type="EC" id="3.1.2.2"/>
    </reaction>
    <physiologicalReaction direction="left-to-right" evidence="20">
        <dbReference type="Rhea" id="RHEA:16646"/>
    </physiologicalReaction>
</comment>
<dbReference type="GO" id="GO:0005737">
    <property type="term" value="C:cytoplasm"/>
    <property type="evidence" value="ECO:0007669"/>
    <property type="project" value="UniProtKB-SubCell"/>
</dbReference>
<evidence type="ECO:0000256" key="1">
    <source>
        <dbReference type="ARBA" id="ARBA00004170"/>
    </source>
</evidence>
<evidence type="ECO:0000256" key="19">
    <source>
        <dbReference type="ARBA" id="ARBA00047588"/>
    </source>
</evidence>
<keyword evidence="11" id="KW-0472">Membrane</keyword>
<dbReference type="EC" id="3.1.2.2" evidence="16"/>
<evidence type="ECO:0000256" key="20">
    <source>
        <dbReference type="ARBA" id="ARBA00047734"/>
    </source>
</evidence>
<comment type="catalytic activity">
    <reaction evidence="14">
        <text>(9Z)-octadecenoyl-CoA + H2O = (9Z)-octadecenoate + CoA + H(+)</text>
        <dbReference type="Rhea" id="RHEA:40139"/>
        <dbReference type="ChEBI" id="CHEBI:15377"/>
        <dbReference type="ChEBI" id="CHEBI:15378"/>
        <dbReference type="ChEBI" id="CHEBI:30823"/>
        <dbReference type="ChEBI" id="CHEBI:57287"/>
        <dbReference type="ChEBI" id="CHEBI:57387"/>
    </reaction>
    <physiologicalReaction direction="left-to-right" evidence="14">
        <dbReference type="Rhea" id="RHEA:40140"/>
    </physiologicalReaction>
</comment>
<keyword evidence="12" id="KW-0966">Cell projection</keyword>
<dbReference type="Gene3D" id="3.10.129.10">
    <property type="entry name" value="Hotdog Thioesterase"/>
    <property type="match status" value="1"/>
</dbReference>
<comment type="catalytic activity">
    <reaction evidence="19">
        <text>octanoyl-CoA + H2O = octanoate + CoA + H(+)</text>
        <dbReference type="Rhea" id="RHEA:30143"/>
        <dbReference type="ChEBI" id="CHEBI:15377"/>
        <dbReference type="ChEBI" id="CHEBI:15378"/>
        <dbReference type="ChEBI" id="CHEBI:25646"/>
        <dbReference type="ChEBI" id="CHEBI:57287"/>
        <dbReference type="ChEBI" id="CHEBI:57386"/>
    </reaction>
    <physiologicalReaction direction="left-to-right" evidence="19">
        <dbReference type="Rhea" id="RHEA:30144"/>
    </physiologicalReaction>
</comment>
<comment type="catalytic activity">
    <reaction evidence="21">
        <text>decanoyl-CoA + H2O = decanoate + CoA + H(+)</text>
        <dbReference type="Rhea" id="RHEA:40059"/>
        <dbReference type="ChEBI" id="CHEBI:15377"/>
        <dbReference type="ChEBI" id="CHEBI:15378"/>
        <dbReference type="ChEBI" id="CHEBI:27689"/>
        <dbReference type="ChEBI" id="CHEBI:57287"/>
        <dbReference type="ChEBI" id="CHEBI:61430"/>
    </reaction>
    <physiologicalReaction direction="left-to-right" evidence="21">
        <dbReference type="Rhea" id="RHEA:40060"/>
    </physiologicalReaction>
</comment>
<evidence type="ECO:0000256" key="18">
    <source>
        <dbReference type="ARBA" id="ARBA00043210"/>
    </source>
</evidence>
<dbReference type="CDD" id="cd03443">
    <property type="entry name" value="PaaI_thioesterase"/>
    <property type="match status" value="1"/>
</dbReference>
<evidence type="ECO:0000256" key="5">
    <source>
        <dbReference type="ARBA" id="ARBA00022490"/>
    </source>
</evidence>
<keyword evidence="8" id="KW-0276">Fatty acid metabolism</keyword>
<evidence type="ECO:0000256" key="7">
    <source>
        <dbReference type="ARBA" id="ARBA00022801"/>
    </source>
</evidence>